<evidence type="ECO:0008006" key="5">
    <source>
        <dbReference type="Google" id="ProtNLM"/>
    </source>
</evidence>
<comment type="caution">
    <text evidence="3">The sequence shown here is derived from an EMBL/GenBank/DDBJ whole genome shotgun (WGS) entry which is preliminary data.</text>
</comment>
<feature type="signal peptide" evidence="2">
    <location>
        <begin position="1"/>
        <end position="25"/>
    </location>
</feature>
<dbReference type="Proteomes" id="UP000533269">
    <property type="component" value="Unassembled WGS sequence"/>
</dbReference>
<dbReference type="RefSeq" id="WP_183392852.1">
    <property type="nucleotide sequence ID" value="NZ_JACHVY010000006.1"/>
</dbReference>
<gene>
    <name evidence="3" type="ORF">FHR75_004064</name>
</gene>
<sequence length="271" mass="27834">MNRKMLAAGLLTTVTVLGATGVAAASTGTGAGSGANGVPTQSVIHFAKGATSATVKGHVDAGEDDRYVFDAKAGQSATFHLTRANSGQTWTLVGPTGPAVHDEHSSRQSDFTYRLPETGRYYMDVTTTRPGNYRMSVSIPASTRGTSGTSGGSHSTGAGTGSGKPVVAEATKINFARGATTATVSAQVGPQQRAAYTFAATAGQRARIQLSGSPTAAFTLIAPDGTPLHTTKTQNQTDVSVQLPASGLYRIDLQDSTTTATDQLTLSLPRR</sequence>
<feature type="chain" id="PRO_5038776094" description="Peptidase domain protein" evidence="2">
    <location>
        <begin position="26"/>
        <end position="271"/>
    </location>
</feature>
<reference evidence="3 4" key="2">
    <citation type="submission" date="2020-08" db="EMBL/GenBank/DDBJ databases">
        <authorList>
            <person name="Partida-Martinez L."/>
            <person name="Huntemann M."/>
            <person name="Clum A."/>
            <person name="Wang J."/>
            <person name="Palaniappan K."/>
            <person name="Ritter S."/>
            <person name="Chen I.-M."/>
            <person name="Stamatis D."/>
            <person name="Reddy T."/>
            <person name="O'Malley R."/>
            <person name="Daum C."/>
            <person name="Shapiro N."/>
            <person name="Ivanova N."/>
            <person name="Kyrpides N."/>
            <person name="Woyke T."/>
        </authorList>
    </citation>
    <scope>NUCLEOTIDE SEQUENCE [LARGE SCALE GENOMIC DNA]</scope>
    <source>
        <strain evidence="3 4">AS2.23</strain>
    </source>
</reference>
<proteinExistence type="predicted"/>
<accession>A0A7W4TR93</accession>
<reference evidence="3 4" key="1">
    <citation type="submission" date="2020-08" db="EMBL/GenBank/DDBJ databases">
        <title>The Agave Microbiome: Exploring the role of microbial communities in plant adaptations to desert environments.</title>
        <authorList>
            <person name="Partida-Martinez L.P."/>
        </authorList>
    </citation>
    <scope>NUCLEOTIDE SEQUENCE [LARGE SCALE GENOMIC DNA]</scope>
    <source>
        <strain evidence="3 4">AS2.23</strain>
    </source>
</reference>
<evidence type="ECO:0000313" key="4">
    <source>
        <dbReference type="Proteomes" id="UP000533269"/>
    </source>
</evidence>
<dbReference type="Gene3D" id="2.60.120.380">
    <property type="match status" value="2"/>
</dbReference>
<name>A0A7W4TR93_KINRA</name>
<keyword evidence="2" id="KW-0732">Signal</keyword>
<organism evidence="3 4">
    <name type="scientific">Kineococcus radiotolerans</name>
    <dbReference type="NCBI Taxonomy" id="131568"/>
    <lineage>
        <taxon>Bacteria</taxon>
        <taxon>Bacillati</taxon>
        <taxon>Actinomycetota</taxon>
        <taxon>Actinomycetes</taxon>
        <taxon>Kineosporiales</taxon>
        <taxon>Kineosporiaceae</taxon>
        <taxon>Kineococcus</taxon>
    </lineage>
</organism>
<feature type="region of interest" description="Disordered" evidence="1">
    <location>
        <begin position="141"/>
        <end position="164"/>
    </location>
</feature>
<evidence type="ECO:0000313" key="3">
    <source>
        <dbReference type="EMBL" id="MBB2903222.1"/>
    </source>
</evidence>
<protein>
    <recommendedName>
        <fullName evidence="5">Peptidase domain protein</fullName>
    </recommendedName>
</protein>
<dbReference type="AlphaFoldDB" id="A0A7W4TR93"/>
<dbReference type="EMBL" id="JACHVY010000006">
    <property type="protein sequence ID" value="MBB2903222.1"/>
    <property type="molecule type" value="Genomic_DNA"/>
</dbReference>
<evidence type="ECO:0000256" key="1">
    <source>
        <dbReference type="SAM" id="MobiDB-lite"/>
    </source>
</evidence>
<feature type="compositionally biased region" description="Low complexity" evidence="1">
    <location>
        <begin position="142"/>
        <end position="157"/>
    </location>
</feature>
<evidence type="ECO:0000256" key="2">
    <source>
        <dbReference type="SAM" id="SignalP"/>
    </source>
</evidence>